<evidence type="ECO:0000313" key="2">
    <source>
        <dbReference type="Proteomes" id="UP000469185"/>
    </source>
</evidence>
<organism evidence="1 2">
    <name type="scientific">Phytoactinopolyspora alkaliphila</name>
    <dbReference type="NCBI Taxonomy" id="1783498"/>
    <lineage>
        <taxon>Bacteria</taxon>
        <taxon>Bacillati</taxon>
        <taxon>Actinomycetota</taxon>
        <taxon>Actinomycetes</taxon>
        <taxon>Jiangellales</taxon>
        <taxon>Jiangellaceae</taxon>
        <taxon>Phytoactinopolyspora</taxon>
    </lineage>
</organism>
<dbReference type="Proteomes" id="UP000469185">
    <property type="component" value="Unassembled WGS sequence"/>
</dbReference>
<name>A0A6N9YRP2_9ACTN</name>
<accession>A0A6N9YRP2</accession>
<comment type="caution">
    <text evidence="1">The sequence shown here is derived from an EMBL/GenBank/DDBJ whole genome shotgun (WGS) entry which is preliminary data.</text>
</comment>
<reference evidence="1 2" key="1">
    <citation type="submission" date="2020-02" db="EMBL/GenBank/DDBJ databases">
        <authorList>
            <person name="Li X.-J."/>
            <person name="Feng X.-M."/>
        </authorList>
    </citation>
    <scope>NUCLEOTIDE SEQUENCE [LARGE SCALE GENOMIC DNA]</scope>
    <source>
        <strain evidence="1 2">CGMCC 4.7225</strain>
    </source>
</reference>
<proteinExistence type="predicted"/>
<sequence>MQPGILRQDHLTENLDVRSEFTGVYETVLNPTNRLHAEFCEATLPTETGQG</sequence>
<dbReference type="RefSeq" id="WP_163820476.1">
    <property type="nucleotide sequence ID" value="NZ_JAAGOB010000013.1"/>
</dbReference>
<keyword evidence="2" id="KW-1185">Reference proteome</keyword>
<evidence type="ECO:0000313" key="1">
    <source>
        <dbReference type="EMBL" id="NED97693.1"/>
    </source>
</evidence>
<dbReference type="EMBL" id="JAAGOB010000013">
    <property type="protein sequence ID" value="NED97693.1"/>
    <property type="molecule type" value="Genomic_DNA"/>
</dbReference>
<protein>
    <submittedName>
        <fullName evidence="1">Uncharacterized protein</fullName>
    </submittedName>
</protein>
<gene>
    <name evidence="1" type="ORF">G1H11_20550</name>
</gene>
<dbReference type="AlphaFoldDB" id="A0A6N9YRP2"/>